<feature type="region of interest" description="Disordered" evidence="1">
    <location>
        <begin position="186"/>
        <end position="214"/>
    </location>
</feature>
<feature type="compositionally biased region" description="Basic and acidic residues" evidence="1">
    <location>
        <begin position="15"/>
        <end position="24"/>
    </location>
</feature>
<name>A0A6J4IMR1_9ACTN</name>
<feature type="non-terminal residue" evidence="2">
    <location>
        <position position="214"/>
    </location>
</feature>
<evidence type="ECO:0000313" key="2">
    <source>
        <dbReference type="EMBL" id="CAA9257283.1"/>
    </source>
</evidence>
<organism evidence="2">
    <name type="scientific">uncultured Acidimicrobiales bacterium</name>
    <dbReference type="NCBI Taxonomy" id="310071"/>
    <lineage>
        <taxon>Bacteria</taxon>
        <taxon>Bacillati</taxon>
        <taxon>Actinomycetota</taxon>
        <taxon>Acidimicrobiia</taxon>
        <taxon>Acidimicrobiales</taxon>
        <taxon>environmental samples</taxon>
    </lineage>
</organism>
<protein>
    <submittedName>
        <fullName evidence="2">Uncharacterized protein</fullName>
    </submittedName>
</protein>
<gene>
    <name evidence="2" type="ORF">AVDCRST_MAG50-2674</name>
</gene>
<dbReference type="EMBL" id="CADCTF010000122">
    <property type="protein sequence ID" value="CAA9257283.1"/>
    <property type="molecule type" value="Genomic_DNA"/>
</dbReference>
<sequence length="214" mass="22849">VRHGEPRQPALDATGDPREPEEAGRGPSRGARRGSADHGQRGAAAPGRARGQRVRQPSRDQGPAGPPEAPVLPDRGRRGPLPQHVPRAGERAAVVHRDRQPGDGQPPVRPPAGPSHRASRRTRGRQDAGGPGGRGGRHPRRGRLPGHVGASVRRHLRRHRAQLRRARGGPAVRPGLLQRDRVPALGAARGDGGADLAHRLGRPPVRLPHRRSSL</sequence>
<reference evidence="2" key="1">
    <citation type="submission" date="2020-02" db="EMBL/GenBank/DDBJ databases">
        <authorList>
            <person name="Meier V. D."/>
        </authorList>
    </citation>
    <scope>NUCLEOTIDE SEQUENCE</scope>
    <source>
        <strain evidence="2">AVDCRST_MAG50</strain>
    </source>
</reference>
<feature type="region of interest" description="Disordered" evidence="1">
    <location>
        <begin position="1"/>
        <end position="152"/>
    </location>
</feature>
<accession>A0A6J4IMR1</accession>
<proteinExistence type="predicted"/>
<dbReference type="AlphaFoldDB" id="A0A6J4IMR1"/>
<evidence type="ECO:0000256" key="1">
    <source>
        <dbReference type="SAM" id="MobiDB-lite"/>
    </source>
</evidence>
<feature type="compositionally biased region" description="Basic residues" evidence="1">
    <location>
        <begin position="135"/>
        <end position="144"/>
    </location>
</feature>
<feature type="compositionally biased region" description="Basic and acidic residues" evidence="1">
    <location>
        <begin position="87"/>
        <end position="101"/>
    </location>
</feature>
<feature type="non-terminal residue" evidence="2">
    <location>
        <position position="1"/>
    </location>
</feature>